<reference evidence="2 3" key="1">
    <citation type="submission" date="2018-11" db="EMBL/GenBank/DDBJ databases">
        <title>Genomes From Bacteria Associated with the Canine Oral Cavity: a Test Case for Automated Genome-Based Taxonomic Assignment.</title>
        <authorList>
            <person name="Coil D.A."/>
            <person name="Jospin G."/>
            <person name="Darling A.E."/>
            <person name="Wallis C."/>
            <person name="Davis I.J."/>
            <person name="Harris S."/>
            <person name="Eisen J.A."/>
            <person name="Holcombe L.J."/>
            <person name="O'Flynn C."/>
        </authorList>
    </citation>
    <scope>NUCLEOTIDE SEQUENCE [LARGE SCALE GENOMIC DNA]</scope>
    <source>
        <strain evidence="2 3">OH2822_COT-296</strain>
    </source>
</reference>
<feature type="transmembrane region" description="Helical" evidence="1">
    <location>
        <begin position="225"/>
        <end position="247"/>
    </location>
</feature>
<feature type="transmembrane region" description="Helical" evidence="1">
    <location>
        <begin position="12"/>
        <end position="35"/>
    </location>
</feature>
<protein>
    <submittedName>
        <fullName evidence="2">Uncharacterized protein</fullName>
    </submittedName>
</protein>
<evidence type="ECO:0000256" key="1">
    <source>
        <dbReference type="SAM" id="Phobius"/>
    </source>
</evidence>
<dbReference type="OrthoDB" id="3731926at2"/>
<feature type="transmembrane region" description="Helical" evidence="1">
    <location>
        <begin position="55"/>
        <end position="78"/>
    </location>
</feature>
<gene>
    <name evidence="2" type="ORF">EII35_10890</name>
</gene>
<organism evidence="2 3">
    <name type="scientific">Arachnia propionica</name>
    <dbReference type="NCBI Taxonomy" id="1750"/>
    <lineage>
        <taxon>Bacteria</taxon>
        <taxon>Bacillati</taxon>
        <taxon>Actinomycetota</taxon>
        <taxon>Actinomycetes</taxon>
        <taxon>Propionibacteriales</taxon>
        <taxon>Propionibacteriaceae</taxon>
        <taxon>Arachnia</taxon>
    </lineage>
</organism>
<dbReference type="AlphaFoldDB" id="A0A3P1WSB3"/>
<evidence type="ECO:0000313" key="2">
    <source>
        <dbReference type="EMBL" id="RRD48856.1"/>
    </source>
</evidence>
<feature type="transmembrane region" description="Helical" evidence="1">
    <location>
        <begin position="153"/>
        <end position="173"/>
    </location>
</feature>
<dbReference type="Proteomes" id="UP000280935">
    <property type="component" value="Unassembled WGS sequence"/>
</dbReference>
<accession>A0A3P1WSB3</accession>
<name>A0A3P1WSB3_9ACTN</name>
<comment type="caution">
    <text evidence="2">The sequence shown here is derived from an EMBL/GenBank/DDBJ whole genome shotgun (WGS) entry which is preliminary data.</text>
</comment>
<feature type="transmembrane region" description="Helical" evidence="1">
    <location>
        <begin position="180"/>
        <end position="205"/>
    </location>
</feature>
<sequence length="253" mass="25828">MRALRAETRKALTSKVVLWAMLLGVAAPVLLAWINGSGTRADLAAGVPGHDDLRVVGAGELLLAAAAAAVVGVVLVGAERVAMPNELGGGRQATTTALAMPSRPRVLVAKTVVAALLLGGLGAVASFGALLAAQAGLGEYAPAMDAARWGQGVAGLGYILLYGLLGVAVTALVGDGLVPLIYLVANQTVISVGYLLTQRWGWAWYLPDTAAMAMMRTPADPAQPGVVVATIVATGWVLVLLALAVVVDRRREP</sequence>
<dbReference type="RefSeq" id="WP_125228498.1">
    <property type="nucleotide sequence ID" value="NZ_RQYT01000028.1"/>
</dbReference>
<dbReference type="EMBL" id="RQYT01000028">
    <property type="protein sequence ID" value="RRD48856.1"/>
    <property type="molecule type" value="Genomic_DNA"/>
</dbReference>
<keyword evidence="1" id="KW-0812">Transmembrane</keyword>
<evidence type="ECO:0000313" key="3">
    <source>
        <dbReference type="Proteomes" id="UP000280935"/>
    </source>
</evidence>
<feature type="transmembrane region" description="Helical" evidence="1">
    <location>
        <begin position="112"/>
        <end position="133"/>
    </location>
</feature>
<proteinExistence type="predicted"/>
<keyword evidence="1" id="KW-0472">Membrane</keyword>
<keyword evidence="1" id="KW-1133">Transmembrane helix</keyword>